<gene>
    <name evidence="8" type="ORF">SVIO_102950</name>
</gene>
<dbReference type="Gene3D" id="1.10.150.130">
    <property type="match status" value="1"/>
</dbReference>
<dbReference type="GO" id="GO:0015074">
    <property type="term" value="P:DNA integration"/>
    <property type="evidence" value="ECO:0007669"/>
    <property type="project" value="UniProtKB-KW"/>
</dbReference>
<dbReference type="SUPFAM" id="SSF56349">
    <property type="entry name" value="DNA breaking-rejoining enzymes"/>
    <property type="match status" value="1"/>
</dbReference>
<dbReference type="AlphaFoldDB" id="A0A4D4LEE9"/>
<keyword evidence="2" id="KW-0229">DNA integration</keyword>
<dbReference type="OrthoDB" id="3183879at2"/>
<dbReference type="Gene3D" id="1.10.443.10">
    <property type="entry name" value="Intergrase catalytic core"/>
    <property type="match status" value="1"/>
</dbReference>
<sequence length="317" mass="35462">MQLLDLDKITLGMSGAWAGFLRDWDRTLRSGNYPETTRYNYLLAVAQLARYLGDRGPGGEEGTQDPVNVTKPQIEAFQAWMISSRSASTAVNKHKALQQFFKWLAVDEGEIDRSPMEHVKQPRTSQKLIPIVQDDDTSKILAACRGKSFLQIRDEAIIRLLCNTGARLSEVGFLKVEDIDLNTDSAHYHGKGSKDRRVRFGHRTARALSRYLRARAQHNGATLPDLWLADRGGRPLALNGIKIMVRRRGLAAGLTGIHAHRWRHTFAHAWKRAGGDSGDLMLLMGWTSDDMPRHYGASAAAERAQETHLRMGIGDDV</sequence>
<feature type="domain" description="Tyr recombinase" evidence="6">
    <location>
        <begin position="127"/>
        <end position="309"/>
    </location>
</feature>
<evidence type="ECO:0000259" key="6">
    <source>
        <dbReference type="PROSITE" id="PS51898"/>
    </source>
</evidence>
<comment type="similarity">
    <text evidence="1">Belongs to the 'phage' integrase family.</text>
</comment>
<dbReference type="Proteomes" id="UP000301309">
    <property type="component" value="Unassembled WGS sequence"/>
</dbReference>
<dbReference type="Pfam" id="PF00589">
    <property type="entry name" value="Phage_integrase"/>
    <property type="match status" value="1"/>
</dbReference>
<accession>A0A4D4LEE9</accession>
<evidence type="ECO:0000256" key="1">
    <source>
        <dbReference type="ARBA" id="ARBA00008857"/>
    </source>
</evidence>
<dbReference type="GO" id="GO:0006310">
    <property type="term" value="P:DNA recombination"/>
    <property type="evidence" value="ECO:0007669"/>
    <property type="project" value="UniProtKB-KW"/>
</dbReference>
<protein>
    <recommendedName>
        <fullName evidence="10">Integrase</fullName>
    </recommendedName>
</protein>
<comment type="caution">
    <text evidence="8">The sequence shown here is derived from an EMBL/GenBank/DDBJ whole genome shotgun (WGS) entry which is preliminary data.</text>
</comment>
<evidence type="ECO:0000313" key="8">
    <source>
        <dbReference type="EMBL" id="GDY59672.1"/>
    </source>
</evidence>
<dbReference type="PROSITE" id="PS51900">
    <property type="entry name" value="CB"/>
    <property type="match status" value="1"/>
</dbReference>
<evidence type="ECO:0000256" key="2">
    <source>
        <dbReference type="ARBA" id="ARBA00022908"/>
    </source>
</evidence>
<dbReference type="Pfam" id="PF13495">
    <property type="entry name" value="Phage_int_SAM_4"/>
    <property type="match status" value="1"/>
</dbReference>
<evidence type="ECO:0000256" key="3">
    <source>
        <dbReference type="ARBA" id="ARBA00023125"/>
    </source>
</evidence>
<dbReference type="InterPro" id="IPR044068">
    <property type="entry name" value="CB"/>
</dbReference>
<dbReference type="InterPro" id="IPR050090">
    <property type="entry name" value="Tyrosine_recombinase_XerCD"/>
</dbReference>
<keyword evidence="3 5" id="KW-0238">DNA-binding</keyword>
<dbReference type="InterPro" id="IPR013762">
    <property type="entry name" value="Integrase-like_cat_sf"/>
</dbReference>
<reference evidence="8 9" key="1">
    <citation type="journal article" date="2020" name="Int. J. Syst. Evol. Microbiol.">
        <title>Reclassification of Streptomyces castelarensis and Streptomyces sporoclivatus as later heterotypic synonyms of Streptomyces antimycoticus.</title>
        <authorList>
            <person name="Komaki H."/>
            <person name="Tamura T."/>
        </authorList>
    </citation>
    <scope>NUCLEOTIDE SEQUENCE [LARGE SCALE GENOMIC DNA]</scope>
    <source>
        <strain evidence="8 9">NBRC 13459</strain>
    </source>
</reference>
<dbReference type="PANTHER" id="PTHR30349:SF41">
    <property type="entry name" value="INTEGRASE_RECOMBINASE PROTEIN MJ0367-RELATED"/>
    <property type="match status" value="1"/>
</dbReference>
<evidence type="ECO:0000259" key="7">
    <source>
        <dbReference type="PROSITE" id="PS51900"/>
    </source>
</evidence>
<proteinExistence type="inferred from homology"/>
<dbReference type="InterPro" id="IPR010998">
    <property type="entry name" value="Integrase_recombinase_N"/>
</dbReference>
<dbReference type="GO" id="GO:0003677">
    <property type="term" value="F:DNA binding"/>
    <property type="evidence" value="ECO:0007669"/>
    <property type="project" value="UniProtKB-UniRule"/>
</dbReference>
<keyword evidence="4" id="KW-0233">DNA recombination</keyword>
<dbReference type="InterPro" id="IPR004107">
    <property type="entry name" value="Integrase_SAM-like_N"/>
</dbReference>
<evidence type="ECO:0000256" key="5">
    <source>
        <dbReference type="PROSITE-ProRule" id="PRU01248"/>
    </source>
</evidence>
<dbReference type="CDD" id="cd00397">
    <property type="entry name" value="DNA_BRE_C"/>
    <property type="match status" value="1"/>
</dbReference>
<dbReference type="PANTHER" id="PTHR30349">
    <property type="entry name" value="PHAGE INTEGRASE-RELATED"/>
    <property type="match status" value="1"/>
</dbReference>
<name>A0A4D4LEE9_STRVO</name>
<dbReference type="InterPro" id="IPR002104">
    <property type="entry name" value="Integrase_catalytic"/>
</dbReference>
<evidence type="ECO:0000256" key="4">
    <source>
        <dbReference type="ARBA" id="ARBA00023172"/>
    </source>
</evidence>
<organism evidence="8 9">
    <name type="scientific">Streptomyces violaceusniger</name>
    <dbReference type="NCBI Taxonomy" id="68280"/>
    <lineage>
        <taxon>Bacteria</taxon>
        <taxon>Bacillati</taxon>
        <taxon>Actinomycetota</taxon>
        <taxon>Actinomycetes</taxon>
        <taxon>Kitasatosporales</taxon>
        <taxon>Streptomycetaceae</taxon>
        <taxon>Streptomyces</taxon>
        <taxon>Streptomyces violaceusniger group</taxon>
    </lineage>
</organism>
<feature type="domain" description="Core-binding (CB)" evidence="7">
    <location>
        <begin position="15"/>
        <end position="105"/>
    </location>
</feature>
<dbReference type="RefSeq" id="WP_137981807.1">
    <property type="nucleotide sequence ID" value="NZ_BAAASO010000012.1"/>
</dbReference>
<evidence type="ECO:0008006" key="10">
    <source>
        <dbReference type="Google" id="ProtNLM"/>
    </source>
</evidence>
<keyword evidence="9" id="KW-1185">Reference proteome</keyword>
<dbReference type="PROSITE" id="PS51898">
    <property type="entry name" value="TYR_RECOMBINASE"/>
    <property type="match status" value="1"/>
</dbReference>
<dbReference type="EMBL" id="BJHW01000002">
    <property type="protein sequence ID" value="GDY59672.1"/>
    <property type="molecule type" value="Genomic_DNA"/>
</dbReference>
<evidence type="ECO:0000313" key="9">
    <source>
        <dbReference type="Proteomes" id="UP000301309"/>
    </source>
</evidence>
<dbReference type="InterPro" id="IPR011010">
    <property type="entry name" value="DNA_brk_join_enz"/>
</dbReference>